<dbReference type="OrthoDB" id="5226100at2759"/>
<keyword evidence="1" id="KW-1185">Reference proteome</keyword>
<reference evidence="2" key="3">
    <citation type="submission" date="2025-08" db="UniProtKB">
        <authorList>
            <consortium name="RefSeq"/>
        </authorList>
    </citation>
    <scope>IDENTIFICATION</scope>
    <source>
        <strain evidence="2">NI907</strain>
    </source>
</reference>
<protein>
    <submittedName>
        <fullName evidence="2">Uncharacterized protein</fullName>
    </submittedName>
</protein>
<dbReference type="GeneID" id="41965910"/>
<name>A0A6P8AY23_PYRGI</name>
<accession>A0A6P8AY23</accession>
<dbReference type="RefSeq" id="XP_030979767.1">
    <property type="nucleotide sequence ID" value="XM_031131005.1"/>
</dbReference>
<evidence type="ECO:0000313" key="1">
    <source>
        <dbReference type="Proteomes" id="UP000515153"/>
    </source>
</evidence>
<proteinExistence type="predicted"/>
<organism evidence="1 2">
    <name type="scientific">Pyricularia grisea</name>
    <name type="common">Crabgrass-specific blast fungus</name>
    <name type="synonym">Magnaporthe grisea</name>
    <dbReference type="NCBI Taxonomy" id="148305"/>
    <lineage>
        <taxon>Eukaryota</taxon>
        <taxon>Fungi</taxon>
        <taxon>Dikarya</taxon>
        <taxon>Ascomycota</taxon>
        <taxon>Pezizomycotina</taxon>
        <taxon>Sordariomycetes</taxon>
        <taxon>Sordariomycetidae</taxon>
        <taxon>Magnaporthales</taxon>
        <taxon>Pyriculariaceae</taxon>
        <taxon>Pyricularia</taxon>
    </lineage>
</organism>
<dbReference type="Proteomes" id="UP000515153">
    <property type="component" value="Chromosome VII"/>
</dbReference>
<sequence length="84" mass="9616">MSTYTVAADYVSLDDLLADVVREQRKTALSQTWHRGWLSWESWRLWLASRSSSSLDIDVEAADWLVNKVDGLLSNDRTGNMARK</sequence>
<gene>
    <name evidence="2" type="ORF">PgNI_11031</name>
</gene>
<dbReference type="AlphaFoldDB" id="A0A6P8AY23"/>
<reference evidence="2" key="2">
    <citation type="submission" date="2019-10" db="EMBL/GenBank/DDBJ databases">
        <authorList>
            <consortium name="NCBI Genome Project"/>
        </authorList>
    </citation>
    <scope>NUCLEOTIDE SEQUENCE</scope>
    <source>
        <strain evidence="2">NI907</strain>
    </source>
</reference>
<dbReference type="KEGG" id="pgri:PgNI_11031"/>
<reference evidence="1 2" key="1">
    <citation type="journal article" date="2019" name="Mol. Biol. Evol.">
        <title>Blast fungal genomes show frequent chromosomal changes, gene gains and losses, and effector gene turnover.</title>
        <authorList>
            <person name="Gomez Luciano L.B."/>
            <person name="Jason Tsai I."/>
            <person name="Chuma I."/>
            <person name="Tosa Y."/>
            <person name="Chen Y.H."/>
            <person name="Li J.Y."/>
            <person name="Li M.Y."/>
            <person name="Jade Lu M.Y."/>
            <person name="Nakayashiki H."/>
            <person name="Li W.H."/>
        </authorList>
    </citation>
    <scope>NUCLEOTIDE SEQUENCE [LARGE SCALE GENOMIC DNA]</scope>
    <source>
        <strain evidence="1 2">NI907</strain>
    </source>
</reference>
<evidence type="ECO:0000313" key="2">
    <source>
        <dbReference type="RefSeq" id="XP_030979767.1"/>
    </source>
</evidence>